<gene>
    <name evidence="2" type="ORF">GQR93_04205</name>
</gene>
<dbReference type="Proteomes" id="UP000465035">
    <property type="component" value="Chromosome"/>
</dbReference>
<feature type="chain" id="PRO_5026653960" evidence="1">
    <location>
        <begin position="37"/>
        <end position="310"/>
    </location>
</feature>
<sequence>MNLYQKMVRGELSKMKKSILSVMVALTLSSTGVAIAAPIQNQASPTAIAATTKSGYGAGSQIKLSGAVNVRDLGGYRTKSGLKVKPNMLIRSAKLNTLTKHDQQVLTKQHHLAVDVDLRTPAEMKAAPDVKMSGVTYVADPVVSNKESQSNDKIFDKNGEQAMIDYYNYFVDSTQGRAAYKKLFHELLTVPKGKAVLWHCSAGKDRAGFGTALVLTALGVDKDTIYKDFLLSNKYRKQTNDAALAALKKKGASKTELKSNYYGLIVEKQYLDEAYKAANKHYGSMNGFLHKGLGLTSSDINKLRAKYLEK</sequence>
<name>A0A6P1E6W5_LENHI</name>
<proteinExistence type="predicted"/>
<evidence type="ECO:0000256" key="1">
    <source>
        <dbReference type="SAM" id="SignalP"/>
    </source>
</evidence>
<dbReference type="SUPFAM" id="SSF52799">
    <property type="entry name" value="(Phosphotyrosine protein) phosphatases II"/>
    <property type="match status" value="1"/>
</dbReference>
<reference evidence="2 3" key="1">
    <citation type="submission" date="2019-12" db="EMBL/GenBank/DDBJ databases">
        <title>Lactobacillus hilgardii FLUB.</title>
        <authorList>
            <person name="Gustaw K."/>
        </authorList>
    </citation>
    <scope>NUCLEOTIDE SEQUENCE [LARGE SCALE GENOMIC DNA]</scope>
    <source>
        <strain evidence="2 3">FLUB</strain>
    </source>
</reference>
<evidence type="ECO:0000313" key="3">
    <source>
        <dbReference type="Proteomes" id="UP000465035"/>
    </source>
</evidence>
<dbReference type="InterPro" id="IPR029021">
    <property type="entry name" value="Prot-tyrosine_phosphatase-like"/>
</dbReference>
<dbReference type="Gene3D" id="3.90.190.10">
    <property type="entry name" value="Protein tyrosine phosphatase superfamily"/>
    <property type="match status" value="1"/>
</dbReference>
<keyword evidence="1" id="KW-0732">Signal</keyword>
<feature type="signal peptide" evidence="1">
    <location>
        <begin position="1"/>
        <end position="36"/>
    </location>
</feature>
<dbReference type="AlphaFoldDB" id="A0A6P1E6W5"/>
<evidence type="ECO:0000313" key="2">
    <source>
        <dbReference type="EMBL" id="QHB51472.1"/>
    </source>
</evidence>
<dbReference type="EMBL" id="CP047121">
    <property type="protein sequence ID" value="QHB51472.1"/>
    <property type="molecule type" value="Genomic_DNA"/>
</dbReference>
<organism evidence="2 3">
    <name type="scientific">Lentilactobacillus hilgardii</name>
    <name type="common">Lactobacillus hilgardii</name>
    <dbReference type="NCBI Taxonomy" id="1588"/>
    <lineage>
        <taxon>Bacteria</taxon>
        <taxon>Bacillati</taxon>
        <taxon>Bacillota</taxon>
        <taxon>Bacilli</taxon>
        <taxon>Lactobacillales</taxon>
        <taxon>Lactobacillaceae</taxon>
        <taxon>Lentilactobacillus</taxon>
    </lineage>
</organism>
<dbReference type="Pfam" id="PF13350">
    <property type="entry name" value="Y_phosphatase3"/>
    <property type="match status" value="1"/>
</dbReference>
<accession>A0A6P1E6W5</accession>
<protein>
    <submittedName>
        <fullName evidence="2">Protein-tyrosine-phosphatase</fullName>
    </submittedName>
</protein>
<dbReference type="GO" id="GO:0004721">
    <property type="term" value="F:phosphoprotein phosphatase activity"/>
    <property type="evidence" value="ECO:0007669"/>
    <property type="project" value="InterPro"/>
</dbReference>
<dbReference type="InterPro" id="IPR026893">
    <property type="entry name" value="Tyr/Ser_Pase_IphP-type"/>
</dbReference>